<protein>
    <submittedName>
        <fullName evidence="1">Uncharacterized protein</fullName>
    </submittedName>
</protein>
<reference evidence="1 2" key="1">
    <citation type="journal article" date="2018" name="MBio">
        <title>Comparative Genomics Reveals the Core Gene Toolbox for the Fungus-Insect Symbiosis.</title>
        <authorList>
            <person name="Wang Y."/>
            <person name="Stata M."/>
            <person name="Wang W."/>
            <person name="Stajich J.E."/>
            <person name="White M.M."/>
            <person name="Moncalvo J.M."/>
        </authorList>
    </citation>
    <scope>NUCLEOTIDE SEQUENCE [LARGE SCALE GENOMIC DNA]</scope>
    <source>
        <strain evidence="1 2">AUS-126-30</strain>
    </source>
</reference>
<dbReference type="Proteomes" id="UP000245591">
    <property type="component" value="Unassembled WGS sequence"/>
</dbReference>
<feature type="non-terminal residue" evidence="1">
    <location>
        <position position="212"/>
    </location>
</feature>
<dbReference type="AlphaFoldDB" id="A0A2U1IWP2"/>
<dbReference type="EMBL" id="MBFU01000902">
    <property type="protein sequence ID" value="PVZ97239.1"/>
    <property type="molecule type" value="Genomic_DNA"/>
</dbReference>
<organism evidence="1 2">
    <name type="scientific">Smittium angustum</name>
    <dbReference type="NCBI Taxonomy" id="133377"/>
    <lineage>
        <taxon>Eukaryota</taxon>
        <taxon>Fungi</taxon>
        <taxon>Fungi incertae sedis</taxon>
        <taxon>Zoopagomycota</taxon>
        <taxon>Kickxellomycotina</taxon>
        <taxon>Harpellomycetes</taxon>
        <taxon>Harpellales</taxon>
        <taxon>Legeriomycetaceae</taxon>
        <taxon>Smittium</taxon>
    </lineage>
</organism>
<evidence type="ECO:0000313" key="2">
    <source>
        <dbReference type="Proteomes" id="UP000245591"/>
    </source>
</evidence>
<sequence>MAKDLDKNQGYASAAKKRTYKRVSIKHLFTNEQEQRLLTMITPLGGAETLGLDLTRYEKDADEVADLVASQIDFNNASYSLNKKAKKMLIFFDSENEAINFESKNIEFKSKKIKFSKTIEMEEDKINIKKEAEKIKNILKNQKNSKFFSSNYAKNAQDSTPKPTPNNIWTTVNYKRKKPKHEMLKTKNTADVILNQEKGAFKNNNIFEALNT</sequence>
<comment type="caution">
    <text evidence="1">The sequence shown here is derived from an EMBL/GenBank/DDBJ whole genome shotgun (WGS) entry which is preliminary data.</text>
</comment>
<gene>
    <name evidence="1" type="ORF">BB558_006812</name>
</gene>
<keyword evidence="2" id="KW-1185">Reference proteome</keyword>
<evidence type="ECO:0000313" key="1">
    <source>
        <dbReference type="EMBL" id="PVZ97239.1"/>
    </source>
</evidence>
<name>A0A2U1IWP2_SMIAN</name>
<proteinExistence type="predicted"/>
<accession>A0A2U1IWP2</accession>